<accession>A0A1R0X2V0</accession>
<evidence type="ECO:0000313" key="2">
    <source>
        <dbReference type="Proteomes" id="UP000187465"/>
    </source>
</evidence>
<dbReference type="AlphaFoldDB" id="A0A1R0X2V0"/>
<reference evidence="1 2" key="1">
    <citation type="submission" date="2016-10" db="EMBL/GenBank/DDBJ databases">
        <title>Paenibacillus species isolates.</title>
        <authorList>
            <person name="Beno S.M."/>
        </authorList>
    </citation>
    <scope>NUCLEOTIDE SEQUENCE [LARGE SCALE GENOMIC DNA]</scope>
    <source>
        <strain evidence="1 2">FSL H7-0604</strain>
    </source>
</reference>
<dbReference type="Proteomes" id="UP000187465">
    <property type="component" value="Unassembled WGS sequence"/>
</dbReference>
<dbReference type="RefSeq" id="WP_036678988.1">
    <property type="nucleotide sequence ID" value="NZ_MKQP01000036.1"/>
</dbReference>
<proteinExistence type="predicted"/>
<gene>
    <name evidence="1" type="ORF">BJP51_24935</name>
</gene>
<name>A0A1R0X2V0_9BACL</name>
<organism evidence="1 2">
    <name type="scientific">Paenibacillus odorifer</name>
    <dbReference type="NCBI Taxonomy" id="189426"/>
    <lineage>
        <taxon>Bacteria</taxon>
        <taxon>Bacillati</taxon>
        <taxon>Bacillota</taxon>
        <taxon>Bacilli</taxon>
        <taxon>Bacillales</taxon>
        <taxon>Paenibacillaceae</taxon>
        <taxon>Paenibacillus</taxon>
    </lineage>
</organism>
<sequence>MKTSEATIKPVIIPREAADRIEGLRSSALSNERIVDVYVSEGRGTPPSTRGIRSISFDTLLTALVVGYERELTEEEERDIAIASLRDYYGWLGEQAGYAQMRIGGNPLEFKRTQNAIRLTLNTLGIIIPGINEVINEAEGGAA</sequence>
<protein>
    <submittedName>
        <fullName evidence="1">Uncharacterized protein</fullName>
    </submittedName>
</protein>
<evidence type="ECO:0000313" key="1">
    <source>
        <dbReference type="EMBL" id="OMD27444.1"/>
    </source>
</evidence>
<comment type="caution">
    <text evidence="1">The sequence shown here is derived from an EMBL/GenBank/DDBJ whole genome shotgun (WGS) entry which is preliminary data.</text>
</comment>
<dbReference type="EMBL" id="MKQP01000036">
    <property type="protein sequence ID" value="OMD27444.1"/>
    <property type="molecule type" value="Genomic_DNA"/>
</dbReference>